<protein>
    <recommendedName>
        <fullName evidence="1">Ubiquitin carboxyl-terminal hydrolase</fullName>
        <ecNumber evidence="1">3.4.19.12</ecNumber>
    </recommendedName>
</protein>
<dbReference type="CDD" id="cd02257">
    <property type="entry name" value="Peptidase_C19"/>
    <property type="match status" value="1"/>
</dbReference>
<dbReference type="SMART" id="SM00726">
    <property type="entry name" value="UIM"/>
    <property type="match status" value="2"/>
</dbReference>
<dbReference type="InterPro" id="IPR001394">
    <property type="entry name" value="Peptidase_C19_UCH"/>
</dbReference>
<dbReference type="PROSITE" id="PS00972">
    <property type="entry name" value="USP_1"/>
    <property type="match status" value="1"/>
</dbReference>
<dbReference type="GO" id="GO:0016579">
    <property type="term" value="P:protein deubiquitination"/>
    <property type="evidence" value="ECO:0007669"/>
    <property type="project" value="InterPro"/>
</dbReference>
<sequence length="679" mass="77011">MSSDPVPVSPPFSPSVLGSLIPPQPFHCDFSCGPIDDNDVYESPYKKAELTVEHDELLFSDFPRHVDMSTYIHGSHHDQISVSHSKSGVPCKRKLPTTYGKQRKRSTFDGFTPVNTLYPNRVATSAESNPENDEVSFGYKISSKSKDHESCSLDEKKPIRKTLALLPNAEKRNSQRNMYSKPTKKLGSQSSLIRPPTAAMHISPKWKSNNGFQNLGNTCYVNVILQSLLNMAPFRMDLLNPEFINSSIPENTLYRSLTSVFKKKISAGSTVSPTLLKECITRTSKRFGRNSQEDAHEFLSICLEKLHQDLKRHHKNGDTSMSPVNADFVEPLPPSCPVDHNFQCEVDHTIVCESCGHESSHTETYRDFSLDLLDGEEWDVTVKHDGMDEHILYKCESCENEKATVRHTIRKLPRILVLHLKRFAVNMDNNVCEKRRDSVIMNQHLNLGQWCSLNTEMPPKWAIPLLSHLNSNELKLLADECKRSAMDEVESAASLSEINSSDTVDQEIGRFLMSSFKDPSVLSEEAQLTWVLRESMKEAETPASPPPFTIAKSQEEIDMEKAIELSLQAERENKENINTLVTNPARKQLNSLVDEMKRHKKLSLIDEHLAGYLLQCVVSHKGSSLFKGHYICDVRDGDEIWKCYNDTVMSSVGSWEKLDSLRRCMGYLMFFVHEQNTTR</sequence>
<keyword evidence="1" id="KW-0378">Hydrolase</keyword>
<feature type="domain" description="USP" evidence="3">
    <location>
        <begin position="210"/>
        <end position="674"/>
    </location>
</feature>
<dbReference type="InterPro" id="IPR003903">
    <property type="entry name" value="UIM_dom"/>
</dbReference>
<dbReference type="PROSITE" id="PS50235">
    <property type="entry name" value="USP_3"/>
    <property type="match status" value="1"/>
</dbReference>
<dbReference type="AlphaFoldDB" id="A0A433D7K6"/>
<dbReference type="PANTHER" id="PTHR24006:SF915">
    <property type="entry name" value="UBIQUITIN CARBOXYL-TERMINAL HYDROLASE-RELATED"/>
    <property type="match status" value="1"/>
</dbReference>
<feature type="compositionally biased region" description="Polar residues" evidence="2">
    <location>
        <begin position="175"/>
        <end position="191"/>
    </location>
</feature>
<organism evidence="4 5">
    <name type="scientific">Jimgerdemannia flammicorona</name>
    <dbReference type="NCBI Taxonomy" id="994334"/>
    <lineage>
        <taxon>Eukaryota</taxon>
        <taxon>Fungi</taxon>
        <taxon>Fungi incertae sedis</taxon>
        <taxon>Mucoromycota</taxon>
        <taxon>Mucoromycotina</taxon>
        <taxon>Endogonomycetes</taxon>
        <taxon>Endogonales</taxon>
        <taxon>Endogonaceae</taxon>
        <taxon>Jimgerdemannia</taxon>
    </lineage>
</organism>
<dbReference type="GO" id="GO:0005634">
    <property type="term" value="C:nucleus"/>
    <property type="evidence" value="ECO:0007669"/>
    <property type="project" value="TreeGrafter"/>
</dbReference>
<dbReference type="GO" id="GO:0004843">
    <property type="term" value="F:cysteine-type deubiquitinase activity"/>
    <property type="evidence" value="ECO:0007669"/>
    <property type="project" value="UniProtKB-UniRule"/>
</dbReference>
<evidence type="ECO:0000256" key="2">
    <source>
        <dbReference type="SAM" id="MobiDB-lite"/>
    </source>
</evidence>
<keyword evidence="1" id="KW-0645">Protease</keyword>
<keyword evidence="5" id="KW-1185">Reference proteome</keyword>
<reference evidence="4 5" key="1">
    <citation type="journal article" date="2018" name="New Phytol.">
        <title>Phylogenomics of Endogonaceae and evolution of mycorrhizas within Mucoromycota.</title>
        <authorList>
            <person name="Chang Y."/>
            <person name="Desiro A."/>
            <person name="Na H."/>
            <person name="Sandor L."/>
            <person name="Lipzen A."/>
            <person name="Clum A."/>
            <person name="Barry K."/>
            <person name="Grigoriev I.V."/>
            <person name="Martin F.M."/>
            <person name="Stajich J.E."/>
            <person name="Smith M.E."/>
            <person name="Bonito G."/>
            <person name="Spatafora J.W."/>
        </authorList>
    </citation>
    <scope>NUCLEOTIDE SEQUENCE [LARGE SCALE GENOMIC DNA]</scope>
    <source>
        <strain evidence="4 5">GMNB39</strain>
    </source>
</reference>
<dbReference type="GO" id="GO:0005829">
    <property type="term" value="C:cytosol"/>
    <property type="evidence" value="ECO:0007669"/>
    <property type="project" value="TreeGrafter"/>
</dbReference>
<evidence type="ECO:0000313" key="5">
    <source>
        <dbReference type="Proteomes" id="UP000268093"/>
    </source>
</evidence>
<dbReference type="EC" id="3.4.19.12" evidence="1"/>
<feature type="region of interest" description="Disordered" evidence="2">
    <location>
        <begin position="172"/>
        <end position="191"/>
    </location>
</feature>
<gene>
    <name evidence="4" type="ORF">BC936DRAFT_146449</name>
</gene>
<evidence type="ECO:0000256" key="1">
    <source>
        <dbReference type="RuleBase" id="RU366025"/>
    </source>
</evidence>
<comment type="catalytic activity">
    <reaction evidence="1">
        <text>Thiol-dependent hydrolysis of ester, thioester, amide, peptide and isopeptide bonds formed by the C-terminal Gly of ubiquitin (a 76-residue protein attached to proteins as an intracellular targeting signal).</text>
        <dbReference type="EC" id="3.4.19.12"/>
    </reaction>
</comment>
<dbReference type="EMBL" id="RBNI01005280">
    <property type="protein sequence ID" value="RUP46848.1"/>
    <property type="molecule type" value="Genomic_DNA"/>
</dbReference>
<dbReference type="InterPro" id="IPR018200">
    <property type="entry name" value="USP_CS"/>
</dbReference>
<evidence type="ECO:0000259" key="3">
    <source>
        <dbReference type="PROSITE" id="PS50235"/>
    </source>
</evidence>
<keyword evidence="1" id="KW-0788">Thiol protease</keyword>
<dbReference type="PROSITE" id="PS00973">
    <property type="entry name" value="USP_2"/>
    <property type="match status" value="1"/>
</dbReference>
<dbReference type="InterPro" id="IPR038765">
    <property type="entry name" value="Papain-like_cys_pep_sf"/>
</dbReference>
<proteinExistence type="inferred from homology"/>
<dbReference type="PANTHER" id="PTHR24006">
    <property type="entry name" value="UBIQUITIN CARBOXYL-TERMINAL HYDROLASE"/>
    <property type="match status" value="1"/>
</dbReference>
<keyword evidence="1" id="KW-0833">Ubl conjugation pathway</keyword>
<dbReference type="Proteomes" id="UP000268093">
    <property type="component" value="Unassembled WGS sequence"/>
</dbReference>
<comment type="similarity">
    <text evidence="1">Belongs to the peptidase C19 family.</text>
</comment>
<comment type="caution">
    <text evidence="4">The sequence shown here is derived from an EMBL/GenBank/DDBJ whole genome shotgun (WGS) entry which is preliminary data.</text>
</comment>
<dbReference type="Pfam" id="PF00443">
    <property type="entry name" value="UCH"/>
    <property type="match status" value="1"/>
</dbReference>
<dbReference type="GO" id="GO:0006508">
    <property type="term" value="P:proteolysis"/>
    <property type="evidence" value="ECO:0007669"/>
    <property type="project" value="UniProtKB-KW"/>
</dbReference>
<accession>A0A433D7K6</accession>
<name>A0A433D7K6_9FUNG</name>
<dbReference type="InterPro" id="IPR028889">
    <property type="entry name" value="USP"/>
</dbReference>
<dbReference type="InterPro" id="IPR050164">
    <property type="entry name" value="Peptidase_C19"/>
</dbReference>
<dbReference type="GO" id="GO:0000082">
    <property type="term" value="P:G1/S transition of mitotic cell cycle"/>
    <property type="evidence" value="ECO:0007669"/>
    <property type="project" value="TreeGrafter"/>
</dbReference>
<dbReference type="PROSITE" id="PS50330">
    <property type="entry name" value="UIM"/>
    <property type="match status" value="1"/>
</dbReference>
<evidence type="ECO:0000313" key="4">
    <source>
        <dbReference type="EMBL" id="RUP46848.1"/>
    </source>
</evidence>
<dbReference type="SUPFAM" id="SSF54001">
    <property type="entry name" value="Cysteine proteinases"/>
    <property type="match status" value="1"/>
</dbReference>
<dbReference type="Gene3D" id="3.90.70.10">
    <property type="entry name" value="Cysteine proteinases"/>
    <property type="match status" value="1"/>
</dbReference>
<dbReference type="OrthoDB" id="420187at2759"/>